<dbReference type="Proteomes" id="UP000051530">
    <property type="component" value="Unassembled WGS sequence"/>
</dbReference>
<accession>A0A0R0LVG1</accession>
<comment type="caution">
    <text evidence="2">The sequence shown here is derived from an EMBL/GenBank/DDBJ whole genome shotgun (WGS) entry which is preliminary data.</text>
</comment>
<dbReference type="AlphaFoldDB" id="A0A0R0LVG1"/>
<feature type="signal peptide" evidence="1">
    <location>
        <begin position="1"/>
        <end position="25"/>
    </location>
</feature>
<feature type="chain" id="PRO_5006398957" description="Transposable element" evidence="1">
    <location>
        <begin position="26"/>
        <end position="48"/>
    </location>
</feature>
<protein>
    <recommendedName>
        <fullName evidence="4">Transposable element</fullName>
    </recommendedName>
</protein>
<name>A0A0R0LVG1_9MICR</name>
<dbReference type="VEuPathDB" id="MicrosporidiaDB:M153_12200003002"/>
<organism evidence="2 3">
    <name type="scientific">Pseudoloma neurophilia</name>
    <dbReference type="NCBI Taxonomy" id="146866"/>
    <lineage>
        <taxon>Eukaryota</taxon>
        <taxon>Fungi</taxon>
        <taxon>Fungi incertae sedis</taxon>
        <taxon>Microsporidia</taxon>
        <taxon>Pseudoloma</taxon>
    </lineage>
</organism>
<evidence type="ECO:0000256" key="1">
    <source>
        <dbReference type="SAM" id="SignalP"/>
    </source>
</evidence>
<sequence length="48" mass="5828">MVNLFFQIFMIVFLWNQNLINFSNSTFFLQPVKKNFVIHLSCIILQYL</sequence>
<keyword evidence="3" id="KW-1185">Reference proteome</keyword>
<evidence type="ECO:0000313" key="3">
    <source>
        <dbReference type="Proteomes" id="UP000051530"/>
    </source>
</evidence>
<gene>
    <name evidence="2" type="ORF">M153_12200003002</name>
</gene>
<reference evidence="2 3" key="1">
    <citation type="submission" date="2015-07" db="EMBL/GenBank/DDBJ databases">
        <title>The genome of Pseudoloma neurophilia, a relevant intracellular parasite of the zebrafish.</title>
        <authorList>
            <person name="Ndikumana S."/>
            <person name="Pelin A."/>
            <person name="Sanders J."/>
            <person name="Corradi N."/>
        </authorList>
    </citation>
    <scope>NUCLEOTIDE SEQUENCE [LARGE SCALE GENOMIC DNA]</scope>
    <source>
        <strain evidence="2 3">MK1</strain>
    </source>
</reference>
<proteinExistence type="predicted"/>
<keyword evidence="1" id="KW-0732">Signal</keyword>
<evidence type="ECO:0008006" key="4">
    <source>
        <dbReference type="Google" id="ProtNLM"/>
    </source>
</evidence>
<dbReference type="EMBL" id="LGUB01000414">
    <property type="protein sequence ID" value="KRH93258.1"/>
    <property type="molecule type" value="Genomic_DNA"/>
</dbReference>
<feature type="non-terminal residue" evidence="2">
    <location>
        <position position="48"/>
    </location>
</feature>
<evidence type="ECO:0000313" key="2">
    <source>
        <dbReference type="EMBL" id="KRH93258.1"/>
    </source>
</evidence>